<dbReference type="PANTHER" id="PTHR43806">
    <property type="entry name" value="PEPTIDASE S8"/>
    <property type="match status" value="1"/>
</dbReference>
<dbReference type="CDD" id="cd05561">
    <property type="entry name" value="Peptidases_S8_4"/>
    <property type="match status" value="1"/>
</dbReference>
<dbReference type="OrthoDB" id="5405281at2"/>
<evidence type="ECO:0000256" key="5">
    <source>
        <dbReference type="PROSITE-ProRule" id="PRU01240"/>
    </source>
</evidence>
<feature type="active site" description="Charge relay system" evidence="5">
    <location>
        <position position="362"/>
    </location>
</feature>
<feature type="region of interest" description="Disordered" evidence="6">
    <location>
        <begin position="153"/>
        <end position="174"/>
    </location>
</feature>
<keyword evidence="2 5" id="KW-0645">Protease</keyword>
<evidence type="ECO:0000256" key="6">
    <source>
        <dbReference type="SAM" id="MobiDB-lite"/>
    </source>
</evidence>
<feature type="active site" description="Charge relay system" evidence="5">
    <location>
        <position position="210"/>
    </location>
</feature>
<dbReference type="Pfam" id="PF00082">
    <property type="entry name" value="Peptidase_S8"/>
    <property type="match status" value="1"/>
</dbReference>
<reference evidence="8 9" key="1">
    <citation type="submission" date="2018-10" db="EMBL/GenBank/DDBJ databases">
        <title>Complete genome sequence of Brevundimonas naejangsanensis BRV3.</title>
        <authorList>
            <person name="Berrios L."/>
            <person name="Ely B."/>
        </authorList>
    </citation>
    <scope>NUCLEOTIDE SEQUENCE [LARGE SCALE GENOMIC DNA]</scope>
    <source>
        <strain evidence="8 9">BRV3</strain>
    </source>
</reference>
<sequence>MAALLFAAATPSWPQIGPLQVPRVPDLPSGLADRLPLVDDVDSLGRRTVDQALRAPARAIGLIRRSRGALEADPNGWPVVTGEIVAVDLSDAARTRAIAAGFTLIREERLEALDLSIVVFAPPRRRSLAGAVAQLRDLDSQAEVTFNHIYSPAGARDAERPAGGRASPGPQASSARLGLIDTGVDAGHPALTGSRITQRGFAGPARIGAHGTAVASLMVGRSHAFSGAHPGGDLLAADIYGGQATGGSSTGLAQALAWIVEQRVQVVNVSLVGPRNALVERAVERAQARGITVVAAVGNDGPAAPPLYPASYEGVVGVTAVNARNRVLPEAGRGPQVDFAAPGADMAAAGPAGTWTSVRGASFASPIVAGLLTGLGGDATAVQTLSRSALDLGDRGRDPVYGAGLVGADLRVAPSTLGAQGRLNR</sequence>
<feature type="active site" description="Charge relay system" evidence="5">
    <location>
        <position position="181"/>
    </location>
</feature>
<dbReference type="PANTHER" id="PTHR43806:SF11">
    <property type="entry name" value="CEREVISIN-RELATED"/>
    <property type="match status" value="1"/>
</dbReference>
<dbReference type="InterPro" id="IPR050131">
    <property type="entry name" value="Peptidase_S8_subtilisin-like"/>
</dbReference>
<dbReference type="InterPro" id="IPR015500">
    <property type="entry name" value="Peptidase_S8_subtilisin-rel"/>
</dbReference>
<protein>
    <submittedName>
        <fullName evidence="8">Peptidase S8</fullName>
    </submittedName>
</protein>
<accession>A0A494RNB9</accession>
<dbReference type="PRINTS" id="PR00723">
    <property type="entry name" value="SUBTILISIN"/>
</dbReference>
<dbReference type="GO" id="GO:0004252">
    <property type="term" value="F:serine-type endopeptidase activity"/>
    <property type="evidence" value="ECO:0007669"/>
    <property type="project" value="UniProtKB-UniRule"/>
</dbReference>
<evidence type="ECO:0000256" key="1">
    <source>
        <dbReference type="ARBA" id="ARBA00011073"/>
    </source>
</evidence>
<feature type="domain" description="Peptidase S8/S53" evidence="7">
    <location>
        <begin position="177"/>
        <end position="373"/>
    </location>
</feature>
<evidence type="ECO:0000256" key="2">
    <source>
        <dbReference type="ARBA" id="ARBA00022670"/>
    </source>
</evidence>
<keyword evidence="9" id="KW-1185">Reference proteome</keyword>
<dbReference type="InterPro" id="IPR036852">
    <property type="entry name" value="Peptidase_S8/S53_dom_sf"/>
</dbReference>
<evidence type="ECO:0000256" key="4">
    <source>
        <dbReference type="ARBA" id="ARBA00022825"/>
    </source>
</evidence>
<name>A0A494RNB9_9CAUL</name>
<comment type="similarity">
    <text evidence="1 5">Belongs to the peptidase S8 family.</text>
</comment>
<dbReference type="GO" id="GO:0006508">
    <property type="term" value="P:proteolysis"/>
    <property type="evidence" value="ECO:0007669"/>
    <property type="project" value="UniProtKB-KW"/>
</dbReference>
<evidence type="ECO:0000256" key="3">
    <source>
        <dbReference type="ARBA" id="ARBA00022801"/>
    </source>
</evidence>
<dbReference type="Gene3D" id="3.40.50.200">
    <property type="entry name" value="Peptidase S8/S53 domain"/>
    <property type="match status" value="1"/>
</dbReference>
<evidence type="ECO:0000313" key="9">
    <source>
        <dbReference type="Proteomes" id="UP000276984"/>
    </source>
</evidence>
<evidence type="ECO:0000259" key="7">
    <source>
        <dbReference type="Pfam" id="PF00082"/>
    </source>
</evidence>
<evidence type="ECO:0000313" key="8">
    <source>
        <dbReference type="EMBL" id="AYG96423.1"/>
    </source>
</evidence>
<proteinExistence type="inferred from homology"/>
<dbReference type="EMBL" id="CP032707">
    <property type="protein sequence ID" value="AYG96423.1"/>
    <property type="molecule type" value="Genomic_DNA"/>
</dbReference>
<dbReference type="PROSITE" id="PS51892">
    <property type="entry name" value="SUBTILASE"/>
    <property type="match status" value="1"/>
</dbReference>
<dbReference type="AlphaFoldDB" id="A0A494RNB9"/>
<gene>
    <name evidence="8" type="ORF">D8I30_12475</name>
</gene>
<organism evidence="8 9">
    <name type="scientific">Brevundimonas naejangsanensis</name>
    <dbReference type="NCBI Taxonomy" id="588932"/>
    <lineage>
        <taxon>Bacteria</taxon>
        <taxon>Pseudomonadati</taxon>
        <taxon>Pseudomonadota</taxon>
        <taxon>Alphaproteobacteria</taxon>
        <taxon>Caulobacterales</taxon>
        <taxon>Caulobacteraceae</taxon>
        <taxon>Brevundimonas</taxon>
    </lineage>
</organism>
<dbReference type="Proteomes" id="UP000276984">
    <property type="component" value="Chromosome"/>
</dbReference>
<keyword evidence="3 5" id="KW-0378">Hydrolase</keyword>
<keyword evidence="4 5" id="KW-0720">Serine protease</keyword>
<dbReference type="SUPFAM" id="SSF52743">
    <property type="entry name" value="Subtilisin-like"/>
    <property type="match status" value="1"/>
</dbReference>
<dbReference type="InterPro" id="IPR000209">
    <property type="entry name" value="Peptidase_S8/S53_dom"/>
</dbReference>